<dbReference type="SMR" id="A0A7M7GAY6"/>
<keyword evidence="2" id="KW-0732">Signal</keyword>
<comment type="similarity">
    <text evidence="1">Belongs to the serine protease inhibitor-like (TIL domain-containing) family.</text>
</comment>
<accession>A0A7M7GAY6</accession>
<evidence type="ECO:0000259" key="3">
    <source>
        <dbReference type="Pfam" id="PF01826"/>
    </source>
</evidence>
<dbReference type="Proteomes" id="UP000002358">
    <property type="component" value="Chromosome 1"/>
</dbReference>
<organism evidence="4 5">
    <name type="scientific">Nasonia vitripennis</name>
    <name type="common">Parasitic wasp</name>
    <dbReference type="NCBI Taxonomy" id="7425"/>
    <lineage>
        <taxon>Eukaryota</taxon>
        <taxon>Metazoa</taxon>
        <taxon>Ecdysozoa</taxon>
        <taxon>Arthropoda</taxon>
        <taxon>Hexapoda</taxon>
        <taxon>Insecta</taxon>
        <taxon>Pterygota</taxon>
        <taxon>Neoptera</taxon>
        <taxon>Endopterygota</taxon>
        <taxon>Hymenoptera</taxon>
        <taxon>Apocrita</taxon>
        <taxon>Proctotrupomorpha</taxon>
        <taxon>Chalcidoidea</taxon>
        <taxon>Pteromalidae</taxon>
        <taxon>Pteromalinae</taxon>
        <taxon>Nasonia</taxon>
    </lineage>
</organism>
<dbReference type="SUPFAM" id="SSF57567">
    <property type="entry name" value="Serine protease inhibitors"/>
    <property type="match status" value="1"/>
</dbReference>
<dbReference type="Gene3D" id="2.10.25.10">
    <property type="entry name" value="Laminin"/>
    <property type="match status" value="1"/>
</dbReference>
<dbReference type="Pfam" id="PF01826">
    <property type="entry name" value="TIL"/>
    <property type="match status" value="1"/>
</dbReference>
<name>A0A7M7GAY6_NASVI</name>
<evidence type="ECO:0000313" key="5">
    <source>
        <dbReference type="Proteomes" id="UP000002358"/>
    </source>
</evidence>
<sequence length="82" mass="8927">MFTKIFAFCLVLFVSANLASMNEAADHDCPANQTYKECNYICPPRCHLHVVCLIVGVCAKAGCACSDGYMLKGDSCVRPEDC</sequence>
<keyword evidence="5" id="KW-1185">Reference proteome</keyword>
<dbReference type="InterPro" id="IPR002919">
    <property type="entry name" value="TIL_dom"/>
</dbReference>
<dbReference type="AlphaFoldDB" id="A0A7M7GAY6"/>
<proteinExistence type="inferred from homology"/>
<evidence type="ECO:0000313" key="4">
    <source>
        <dbReference type="EnsemblMetazoa" id="XP_003423920"/>
    </source>
</evidence>
<protein>
    <recommendedName>
        <fullName evidence="3">TIL domain-containing protein</fullName>
    </recommendedName>
</protein>
<feature type="chain" id="PRO_5029826949" description="TIL domain-containing protein" evidence="2">
    <location>
        <begin position="25"/>
        <end position="82"/>
    </location>
</feature>
<feature type="signal peptide" evidence="2">
    <location>
        <begin position="1"/>
        <end position="24"/>
    </location>
</feature>
<dbReference type="InParanoid" id="A0A7M7GAY6"/>
<dbReference type="FunCoup" id="A0A7M7GAY6">
    <property type="interactions" value="28"/>
</dbReference>
<reference evidence="4" key="1">
    <citation type="submission" date="2021-01" db="UniProtKB">
        <authorList>
            <consortium name="EnsemblMetazoa"/>
        </authorList>
    </citation>
    <scope>IDENTIFICATION</scope>
</reference>
<dbReference type="EnsemblMetazoa" id="XM_003423872">
    <property type="protein sequence ID" value="XP_003423920"/>
    <property type="gene ID" value="LOC100679090"/>
</dbReference>
<dbReference type="KEGG" id="nvi:100679090"/>
<gene>
    <name evidence="4" type="primary">100679090</name>
</gene>
<dbReference type="CDD" id="cd19941">
    <property type="entry name" value="TIL"/>
    <property type="match status" value="1"/>
</dbReference>
<evidence type="ECO:0000256" key="2">
    <source>
        <dbReference type="SAM" id="SignalP"/>
    </source>
</evidence>
<feature type="domain" description="TIL" evidence="3">
    <location>
        <begin position="29"/>
        <end position="82"/>
    </location>
</feature>
<evidence type="ECO:0000256" key="1">
    <source>
        <dbReference type="ARBA" id="ARBA00007611"/>
    </source>
</evidence>
<dbReference type="InterPro" id="IPR036084">
    <property type="entry name" value="Ser_inhib-like_sf"/>
</dbReference>